<dbReference type="GO" id="GO:0016020">
    <property type="term" value="C:membrane"/>
    <property type="evidence" value="ECO:0007669"/>
    <property type="project" value="UniProtKB-SubCell"/>
</dbReference>
<dbReference type="AlphaFoldDB" id="A0A6A5SDI4"/>
<evidence type="ECO:0000256" key="3">
    <source>
        <dbReference type="ARBA" id="ARBA00022989"/>
    </source>
</evidence>
<feature type="transmembrane region" description="Helical" evidence="5">
    <location>
        <begin position="6"/>
        <end position="28"/>
    </location>
</feature>
<reference evidence="6" key="1">
    <citation type="journal article" date="2020" name="Stud. Mycol.">
        <title>101 Dothideomycetes genomes: a test case for predicting lifestyles and emergence of pathogens.</title>
        <authorList>
            <person name="Haridas S."/>
            <person name="Albert R."/>
            <person name="Binder M."/>
            <person name="Bloem J."/>
            <person name="Labutti K."/>
            <person name="Salamov A."/>
            <person name="Andreopoulos B."/>
            <person name="Baker S."/>
            <person name="Barry K."/>
            <person name="Bills G."/>
            <person name="Bluhm B."/>
            <person name="Cannon C."/>
            <person name="Castanera R."/>
            <person name="Culley D."/>
            <person name="Daum C."/>
            <person name="Ezra D."/>
            <person name="Gonzalez J."/>
            <person name="Henrissat B."/>
            <person name="Kuo A."/>
            <person name="Liang C."/>
            <person name="Lipzen A."/>
            <person name="Lutzoni F."/>
            <person name="Magnuson J."/>
            <person name="Mondo S."/>
            <person name="Nolan M."/>
            <person name="Ohm R."/>
            <person name="Pangilinan J."/>
            <person name="Park H.-J."/>
            <person name="Ramirez L."/>
            <person name="Alfaro M."/>
            <person name="Sun H."/>
            <person name="Tritt A."/>
            <person name="Yoshinaga Y."/>
            <person name="Zwiers L.-H."/>
            <person name="Turgeon B."/>
            <person name="Goodwin S."/>
            <person name="Spatafora J."/>
            <person name="Crous P."/>
            <person name="Grigoriev I."/>
        </authorList>
    </citation>
    <scope>NUCLEOTIDE SEQUENCE</scope>
    <source>
        <strain evidence="6">CBS 161.51</strain>
    </source>
</reference>
<gene>
    <name evidence="6" type="ORF">EJ02DRAFT_82764</name>
</gene>
<feature type="transmembrane region" description="Helical" evidence="5">
    <location>
        <begin position="78"/>
        <end position="104"/>
    </location>
</feature>
<evidence type="ECO:0008006" key="8">
    <source>
        <dbReference type="Google" id="ProtNLM"/>
    </source>
</evidence>
<dbReference type="PANTHER" id="PTHR35371">
    <property type="entry name" value="INNER MEMBRANE PROTEIN"/>
    <property type="match status" value="1"/>
</dbReference>
<keyword evidence="3 5" id="KW-1133">Transmembrane helix</keyword>
<dbReference type="OrthoDB" id="2122304at2759"/>
<evidence type="ECO:0000313" key="7">
    <source>
        <dbReference type="Proteomes" id="UP000800038"/>
    </source>
</evidence>
<evidence type="ECO:0000313" key="6">
    <source>
        <dbReference type="EMBL" id="KAF1936536.1"/>
    </source>
</evidence>
<proteinExistence type="predicted"/>
<sequence length="150" mass="16498">MPFNYSFYSIPLCWLIALYPHAYSASLLKKANNNQRDNTNPRSTANLEHFQKVVTADIFAKSERAEACHLNGMENAPFFIGAVVVGNFVGLGASTMNIISGTYLGLRVLYSILYINTTTQKASFARSGVWFAGVVLLVTTYVKAGNKMNS</sequence>
<evidence type="ECO:0000256" key="1">
    <source>
        <dbReference type="ARBA" id="ARBA00004370"/>
    </source>
</evidence>
<dbReference type="Gene3D" id="1.20.120.550">
    <property type="entry name" value="Membrane associated eicosanoid/glutathione metabolism-like domain"/>
    <property type="match status" value="1"/>
</dbReference>
<comment type="subcellular location">
    <subcellularLocation>
        <location evidence="1">Membrane</location>
    </subcellularLocation>
</comment>
<evidence type="ECO:0000256" key="5">
    <source>
        <dbReference type="SAM" id="Phobius"/>
    </source>
</evidence>
<protein>
    <recommendedName>
        <fullName evidence="8">Membrane-associated proteins in eicosanoid and glutathione metabolism</fullName>
    </recommendedName>
</protein>
<name>A0A6A5SDI4_9PLEO</name>
<dbReference type="EMBL" id="ML976183">
    <property type="protein sequence ID" value="KAF1936536.1"/>
    <property type="molecule type" value="Genomic_DNA"/>
</dbReference>
<dbReference type="InterPro" id="IPR023352">
    <property type="entry name" value="MAPEG-like_dom_sf"/>
</dbReference>
<dbReference type="InterPro" id="IPR001129">
    <property type="entry name" value="Membr-assoc_MAPEG"/>
</dbReference>
<dbReference type="PANTHER" id="PTHR35371:SF1">
    <property type="entry name" value="BLR7753 PROTEIN"/>
    <property type="match status" value="1"/>
</dbReference>
<keyword evidence="7" id="KW-1185">Reference proteome</keyword>
<dbReference type="Proteomes" id="UP000800038">
    <property type="component" value="Unassembled WGS sequence"/>
</dbReference>
<dbReference type="SUPFAM" id="SSF161084">
    <property type="entry name" value="MAPEG domain-like"/>
    <property type="match status" value="1"/>
</dbReference>
<keyword evidence="4 5" id="KW-0472">Membrane</keyword>
<organism evidence="6 7">
    <name type="scientific">Clathrospora elynae</name>
    <dbReference type="NCBI Taxonomy" id="706981"/>
    <lineage>
        <taxon>Eukaryota</taxon>
        <taxon>Fungi</taxon>
        <taxon>Dikarya</taxon>
        <taxon>Ascomycota</taxon>
        <taxon>Pezizomycotina</taxon>
        <taxon>Dothideomycetes</taxon>
        <taxon>Pleosporomycetidae</taxon>
        <taxon>Pleosporales</taxon>
        <taxon>Diademaceae</taxon>
        <taxon>Clathrospora</taxon>
    </lineage>
</organism>
<feature type="transmembrane region" description="Helical" evidence="5">
    <location>
        <begin position="124"/>
        <end position="142"/>
    </location>
</feature>
<accession>A0A6A5SDI4</accession>
<evidence type="ECO:0000256" key="4">
    <source>
        <dbReference type="ARBA" id="ARBA00023136"/>
    </source>
</evidence>
<keyword evidence="2 5" id="KW-0812">Transmembrane</keyword>
<dbReference type="Pfam" id="PF01124">
    <property type="entry name" value="MAPEG"/>
    <property type="match status" value="1"/>
</dbReference>
<evidence type="ECO:0000256" key="2">
    <source>
        <dbReference type="ARBA" id="ARBA00022692"/>
    </source>
</evidence>